<name>A0A7R9MKC3_9ACAR</name>
<evidence type="ECO:0000313" key="1">
    <source>
        <dbReference type="EMBL" id="CAD7661384.1"/>
    </source>
</evidence>
<protein>
    <submittedName>
        <fullName evidence="1">Uncharacterized protein</fullName>
    </submittedName>
</protein>
<keyword evidence="2" id="KW-1185">Reference proteome</keyword>
<dbReference type="OrthoDB" id="6533849at2759"/>
<evidence type="ECO:0000313" key="2">
    <source>
        <dbReference type="Proteomes" id="UP000728032"/>
    </source>
</evidence>
<dbReference type="AlphaFoldDB" id="A0A7R9MKC3"/>
<proteinExistence type="predicted"/>
<gene>
    <name evidence="1" type="ORF">ONB1V03_LOCUS17945</name>
</gene>
<feature type="non-terminal residue" evidence="1">
    <location>
        <position position="1"/>
    </location>
</feature>
<dbReference type="Proteomes" id="UP000728032">
    <property type="component" value="Unassembled WGS sequence"/>
</dbReference>
<sequence>MATKWSIDETLADEYERRLSEITGDRFASLRQIHRHLNANNSTDDQLIHRVVNVYGVVDAVNTYFEMHKKVQVWDPTVSAAVTFIINNINTNIVIKNIIRLTNVSIVTSSAGKMFAVNEHKNFAQFFAFTYDYESTDANQ</sequence>
<accession>A0A7R9MKC3</accession>
<reference evidence="1" key="1">
    <citation type="submission" date="2020-11" db="EMBL/GenBank/DDBJ databases">
        <authorList>
            <person name="Tran Van P."/>
        </authorList>
    </citation>
    <scope>NUCLEOTIDE SEQUENCE</scope>
</reference>
<dbReference type="EMBL" id="OC938287">
    <property type="protein sequence ID" value="CAD7661384.1"/>
    <property type="molecule type" value="Genomic_DNA"/>
</dbReference>
<organism evidence="1">
    <name type="scientific">Oppiella nova</name>
    <dbReference type="NCBI Taxonomy" id="334625"/>
    <lineage>
        <taxon>Eukaryota</taxon>
        <taxon>Metazoa</taxon>
        <taxon>Ecdysozoa</taxon>
        <taxon>Arthropoda</taxon>
        <taxon>Chelicerata</taxon>
        <taxon>Arachnida</taxon>
        <taxon>Acari</taxon>
        <taxon>Acariformes</taxon>
        <taxon>Sarcoptiformes</taxon>
        <taxon>Oribatida</taxon>
        <taxon>Brachypylina</taxon>
        <taxon>Oppioidea</taxon>
        <taxon>Oppiidae</taxon>
        <taxon>Oppiella</taxon>
    </lineage>
</organism>
<dbReference type="EMBL" id="CAJPVJ010023462">
    <property type="protein sequence ID" value="CAG2178520.1"/>
    <property type="molecule type" value="Genomic_DNA"/>
</dbReference>